<dbReference type="STRING" id="693977.Deipr_1612"/>
<dbReference type="SUPFAM" id="SSF52540">
    <property type="entry name" value="P-loop containing nucleoside triphosphate hydrolases"/>
    <property type="match status" value="1"/>
</dbReference>
<gene>
    <name evidence="1" type="ordered locus">Deipr_1612</name>
</gene>
<dbReference type="Gene3D" id="3.40.50.300">
    <property type="entry name" value="P-loop containing nucleotide triphosphate hydrolases"/>
    <property type="match status" value="1"/>
</dbReference>
<dbReference type="PANTHER" id="PTHR11669:SF8">
    <property type="entry name" value="DNA POLYMERASE III SUBUNIT DELTA"/>
    <property type="match status" value="1"/>
</dbReference>
<dbReference type="InterPro" id="IPR027417">
    <property type="entry name" value="P-loop_NTPase"/>
</dbReference>
<dbReference type="OrthoDB" id="9810148at2"/>
<reference evidence="1 2" key="2">
    <citation type="journal article" date="2012" name="Stand. Genomic Sci.">
        <title>Complete genome sequence of the orange-red pigmented, radioresistant Deinococcus proteolyticus type strain (MRP(T)).</title>
        <authorList>
            <person name="Copeland A."/>
            <person name="Zeytun A."/>
            <person name="Yassawong M."/>
            <person name="Nolan M."/>
            <person name="Lucas S."/>
            <person name="Hammon N."/>
            <person name="Deshpande S."/>
            <person name="Cheng J.F."/>
            <person name="Han C."/>
            <person name="Tapia R."/>
            <person name="Goodwin L.A."/>
            <person name="Pitluck S."/>
            <person name="Mavromatis K."/>
            <person name="Liolios K."/>
            <person name="Pagani I."/>
            <person name="Ivanova N."/>
            <person name="Mikhailova N."/>
            <person name="Pati A."/>
            <person name="Chen A."/>
            <person name="Palaniappan K."/>
            <person name="Land M."/>
            <person name="Hauser L."/>
            <person name="Jeffries C.D."/>
            <person name="Brambilla E.M."/>
            <person name="Rohde M."/>
            <person name="Sikorski J."/>
            <person name="Pukall R."/>
            <person name="Goker M."/>
            <person name="Detter J.C."/>
            <person name="Woyke T."/>
            <person name="Bristow J."/>
            <person name="Eisen J.A."/>
            <person name="Markowitz V."/>
            <person name="Hugenholtz P."/>
            <person name="Kyrpides N.C."/>
            <person name="Klenk H.P."/>
            <person name="Lapidus A."/>
        </authorList>
    </citation>
    <scope>NUCLEOTIDE SEQUENCE [LARGE SCALE GENOMIC DNA]</scope>
    <source>
        <strain evidence="2">ATCC 35074 / DSM 20540 / JCM 6276 / NBRC 101906 / NCIMB 13154 / VKM Ac-1939 / CCM 2703 / MRP</strain>
    </source>
</reference>
<dbReference type="eggNOG" id="COG0470">
    <property type="taxonomic scope" value="Bacteria"/>
</dbReference>
<reference evidence="2" key="1">
    <citation type="submission" date="2011-02" db="EMBL/GenBank/DDBJ databases">
        <title>The complete sequence of chromosome of Deinococcus proteolyticus DSM 20540.</title>
        <authorList>
            <consortium name="US DOE Joint Genome Institute (JGI-PGF)"/>
            <person name="Lucas S."/>
            <person name="Copeland A."/>
            <person name="Lapidus A."/>
            <person name="Bruce D."/>
            <person name="Goodwin L."/>
            <person name="Pitluck S."/>
            <person name="Kyrpides N."/>
            <person name="Mavromatis K."/>
            <person name="Pagani I."/>
            <person name="Ivanova N."/>
            <person name="Ovchinnikova G."/>
            <person name="Zeytun A."/>
            <person name="Detter J.C."/>
            <person name="Han C."/>
            <person name="Land M."/>
            <person name="Hauser L."/>
            <person name="Markowitz V."/>
            <person name="Cheng J.-F."/>
            <person name="Hugenholtz P."/>
            <person name="Woyke T."/>
            <person name="Wu D."/>
            <person name="Pukall R."/>
            <person name="Steenblock K."/>
            <person name="Brambilla E."/>
            <person name="Klenk H.-P."/>
            <person name="Eisen J.A."/>
        </authorList>
    </citation>
    <scope>NUCLEOTIDE SEQUENCE [LARGE SCALE GENOMIC DNA]</scope>
    <source>
        <strain evidence="2">ATCC 35074 / DSM 20540 / JCM 6276 / NBRC 101906 / NCIMB 13154 / VKM Ac-1939 / CCM 2703 / MRP</strain>
    </source>
</reference>
<dbReference type="HOGENOM" id="CLU_865258_0_0_0"/>
<dbReference type="Proteomes" id="UP000007718">
    <property type="component" value="Chromosome"/>
</dbReference>
<evidence type="ECO:0000313" key="2">
    <source>
        <dbReference type="Proteomes" id="UP000007718"/>
    </source>
</evidence>
<keyword evidence="1" id="KW-0239">DNA-directed DNA polymerase</keyword>
<keyword evidence="2" id="KW-1185">Reference proteome</keyword>
<dbReference type="Pfam" id="PF13177">
    <property type="entry name" value="DNA_pol3_delta2"/>
    <property type="match status" value="1"/>
</dbReference>
<protein>
    <submittedName>
        <fullName evidence="1">Putative DNA-directed DNA polymerase (DNA polymerase III, subunit)</fullName>
    </submittedName>
</protein>
<dbReference type="RefSeq" id="WP_013615358.1">
    <property type="nucleotide sequence ID" value="NC_015161.1"/>
</dbReference>
<keyword evidence="1" id="KW-0548">Nucleotidyltransferase</keyword>
<accession>F0RKH1</accession>
<keyword evidence="1" id="KW-0808">Transferase</keyword>
<dbReference type="GO" id="GO:0003887">
    <property type="term" value="F:DNA-directed DNA polymerase activity"/>
    <property type="evidence" value="ECO:0007669"/>
    <property type="project" value="UniProtKB-KW"/>
</dbReference>
<dbReference type="PANTHER" id="PTHR11669">
    <property type="entry name" value="REPLICATION FACTOR C / DNA POLYMERASE III GAMMA-TAU SUBUNIT"/>
    <property type="match status" value="1"/>
</dbReference>
<dbReference type="AlphaFoldDB" id="F0RKH1"/>
<dbReference type="InterPro" id="IPR050238">
    <property type="entry name" value="DNA_Rep/Repair_Clamp_Loader"/>
</dbReference>
<proteinExistence type="predicted"/>
<dbReference type="KEGG" id="dpt:Deipr_1612"/>
<name>F0RKH1_DEIPM</name>
<organism evidence="1 2">
    <name type="scientific">Deinococcus proteolyticus (strain ATCC 35074 / DSM 20540 / JCM 6276 / NBRC 101906 / NCIMB 13154 / VKM Ac-1939 / CCM 2703 / MRP)</name>
    <dbReference type="NCBI Taxonomy" id="693977"/>
    <lineage>
        <taxon>Bacteria</taxon>
        <taxon>Thermotogati</taxon>
        <taxon>Deinococcota</taxon>
        <taxon>Deinococci</taxon>
        <taxon>Deinococcales</taxon>
        <taxon>Deinococcaceae</taxon>
        <taxon>Deinococcus</taxon>
    </lineage>
</organism>
<evidence type="ECO:0000313" key="1">
    <source>
        <dbReference type="EMBL" id="ADY26750.1"/>
    </source>
</evidence>
<dbReference type="GO" id="GO:0006261">
    <property type="term" value="P:DNA-templated DNA replication"/>
    <property type="evidence" value="ECO:0007669"/>
    <property type="project" value="TreeGrafter"/>
</dbReference>
<sequence>MLPTLPHAHLPLLEQATASRGNALLLTGAEYGGGAALARAAFAALNCSGARGMGGEACGVCPSCRALAAGAHPDLLELSPRETTSTGRTARRKIIPIGAVLQSRDKGRDYDTHVFEFLEVRPTYRRRAVLIHGAEYLGAEAANALLKLMEEPPHGALFVLLAGDVRAVMPTLVSRSTRLSVPPLDDPTMHEELARQVAGESSTLDVNGQELVAFAAGRPEVLTHAGEVAAALSAAASLHAALREGLLPTLEAAAYLEKSWTPWHAQALRFVWREETPHARARLDTALDALERALEAYANPGLSFMVFGLGARAALGEAG</sequence>
<dbReference type="EMBL" id="CP002536">
    <property type="protein sequence ID" value="ADY26750.1"/>
    <property type="molecule type" value="Genomic_DNA"/>
</dbReference>